<reference evidence="11" key="1">
    <citation type="submission" date="2016-03" db="EMBL/GenBank/DDBJ databases">
        <authorList>
            <person name="Devillers Hugo."/>
        </authorList>
    </citation>
    <scope>NUCLEOTIDE SEQUENCE [LARGE SCALE GENOMIC DNA]</scope>
</reference>
<dbReference type="EMBL" id="LT598453">
    <property type="protein sequence ID" value="SCV05021.1"/>
    <property type="molecule type" value="Genomic_DNA"/>
</dbReference>
<comment type="domain">
    <text evidence="9">The EXKPK motif is conserved in inositol-pentakisphosphate 2-kinases of both family 1 and 2.</text>
</comment>
<dbReference type="PANTHER" id="PTHR14456">
    <property type="entry name" value="INOSITOL POLYPHOSPHATE KINASE 1"/>
    <property type="match status" value="1"/>
</dbReference>
<dbReference type="GO" id="GO:0032958">
    <property type="term" value="P:inositol phosphate biosynthetic process"/>
    <property type="evidence" value="ECO:0007669"/>
    <property type="project" value="TreeGrafter"/>
</dbReference>
<dbReference type="AlphaFoldDB" id="A0A1G4KKT6"/>
<keyword evidence="5 9" id="KW-0808">Transferase</keyword>
<dbReference type="GO" id="GO:0005634">
    <property type="term" value="C:nucleus"/>
    <property type="evidence" value="ECO:0007669"/>
    <property type="project" value="TreeGrafter"/>
</dbReference>
<keyword evidence="8 9" id="KW-0067">ATP-binding</keyword>
<comment type="function">
    <text evidence="9">Phosphorylates Ins(1,3,4,5,6)P5 at position 2 to form Ins(1,2,3,4,5,6)P6 (InsP6 or phytate).</text>
</comment>
<evidence type="ECO:0000256" key="3">
    <source>
        <dbReference type="ARBA" id="ARBA00012023"/>
    </source>
</evidence>
<keyword evidence="6 9" id="KW-0547">Nucleotide-binding</keyword>
<sequence length="287" mass="33262">MSISGVSVAAEPAKLVHKGNANILIRFNDFTRLERCCVRFQSLNRNNIYTLENYQYLEREVTPLLGDYLVRTRKVARNVQLLDLLLEEFRVSRDCSEVFVLEMENLTFGMDSVLSVDHFTKIHKCSSSTAVVWEFKPKWWCETGHICRNCTLNNVKGRRIPYCYNMILAEPGLLRLWLAEYRLPSQFFTDMELYLRSSGNVLAKLYEIQAKLTHSVPKLGDLNGEVDVSETLALLMAMRDVSCFIKWDHENPIRAKIVDVDLKPKSKWAQWMSQQSVLDESNMKVSH</sequence>
<comment type="catalytic activity">
    <reaction evidence="9">
        <text>1D-myo-inositol 1,3,4,5,6-pentakisphosphate + ATP = 1D-myo-inositol hexakisphosphate + ADP + H(+)</text>
        <dbReference type="Rhea" id="RHEA:20313"/>
        <dbReference type="ChEBI" id="CHEBI:15378"/>
        <dbReference type="ChEBI" id="CHEBI:30616"/>
        <dbReference type="ChEBI" id="CHEBI:57733"/>
        <dbReference type="ChEBI" id="CHEBI:58130"/>
        <dbReference type="ChEBI" id="CHEBI:456216"/>
        <dbReference type="EC" id="2.7.1.158"/>
    </reaction>
</comment>
<gene>
    <name evidence="10" type="ORF">LANO_0G16754G</name>
</gene>
<dbReference type="Pfam" id="PF06090">
    <property type="entry name" value="Ins_P5_2-kin"/>
    <property type="match status" value="1"/>
</dbReference>
<proteinExistence type="inferred from homology"/>
<evidence type="ECO:0000256" key="1">
    <source>
        <dbReference type="ARBA" id="ARBA00003979"/>
    </source>
</evidence>
<organism evidence="10 11">
    <name type="scientific">Lachancea nothofagi CBS 11611</name>
    <dbReference type="NCBI Taxonomy" id="1266666"/>
    <lineage>
        <taxon>Eukaryota</taxon>
        <taxon>Fungi</taxon>
        <taxon>Dikarya</taxon>
        <taxon>Ascomycota</taxon>
        <taxon>Saccharomycotina</taxon>
        <taxon>Saccharomycetes</taxon>
        <taxon>Saccharomycetales</taxon>
        <taxon>Saccharomycetaceae</taxon>
        <taxon>Lachancea</taxon>
    </lineage>
</organism>
<evidence type="ECO:0000256" key="8">
    <source>
        <dbReference type="ARBA" id="ARBA00022840"/>
    </source>
</evidence>
<dbReference type="GO" id="GO:0035299">
    <property type="term" value="F:inositol-1,3,4,5,6-pentakisphosphate 2-kinase activity"/>
    <property type="evidence" value="ECO:0007669"/>
    <property type="project" value="UniProtKB-EC"/>
</dbReference>
<dbReference type="EC" id="2.7.1.158" evidence="3 9"/>
<evidence type="ECO:0000313" key="10">
    <source>
        <dbReference type="EMBL" id="SCV05021.1"/>
    </source>
</evidence>
<dbReference type="InterPro" id="IPR009286">
    <property type="entry name" value="Ins_P5_2-kin"/>
</dbReference>
<protein>
    <recommendedName>
        <fullName evidence="4 9">Inositol-pentakisphosphate 2-kinase</fullName>
        <ecNumber evidence="3 9">2.7.1.158</ecNumber>
    </recommendedName>
</protein>
<name>A0A1G4KKT6_9SACH</name>
<evidence type="ECO:0000256" key="7">
    <source>
        <dbReference type="ARBA" id="ARBA00022777"/>
    </source>
</evidence>
<dbReference type="PANTHER" id="PTHR14456:SF2">
    <property type="entry name" value="INOSITOL-PENTAKISPHOSPHATE 2-KINASE"/>
    <property type="match status" value="1"/>
</dbReference>
<evidence type="ECO:0000256" key="9">
    <source>
        <dbReference type="RuleBase" id="RU364126"/>
    </source>
</evidence>
<comment type="function">
    <text evidence="1">Has kinase activity and phosphorylates inositol-1,3,4,5,6-pentakisphosphate (Ins(1,3,4,5,6)P5) to produce 1,2,3,4,5,6-hexakisphosphate (InsP6), also known as phytate.</text>
</comment>
<evidence type="ECO:0000256" key="5">
    <source>
        <dbReference type="ARBA" id="ARBA00022679"/>
    </source>
</evidence>
<comment type="similarity">
    <text evidence="2">Belongs to the IPK1 type 1 family.</text>
</comment>
<dbReference type="Proteomes" id="UP000189911">
    <property type="component" value="Chromosome G"/>
</dbReference>
<dbReference type="GO" id="GO:0005524">
    <property type="term" value="F:ATP binding"/>
    <property type="evidence" value="ECO:0007669"/>
    <property type="project" value="UniProtKB-KW"/>
</dbReference>
<keyword evidence="7 9" id="KW-0418">Kinase</keyword>
<evidence type="ECO:0000313" key="11">
    <source>
        <dbReference type="Proteomes" id="UP000189911"/>
    </source>
</evidence>
<dbReference type="OrthoDB" id="272370at2759"/>
<accession>A0A1G4KKT6</accession>
<evidence type="ECO:0000256" key="4">
    <source>
        <dbReference type="ARBA" id="ARBA00014846"/>
    </source>
</evidence>
<evidence type="ECO:0000256" key="2">
    <source>
        <dbReference type="ARBA" id="ARBA00008305"/>
    </source>
</evidence>
<evidence type="ECO:0000256" key="6">
    <source>
        <dbReference type="ARBA" id="ARBA00022741"/>
    </source>
</evidence>
<keyword evidence="11" id="KW-1185">Reference proteome</keyword>